<dbReference type="InterPro" id="IPR036514">
    <property type="entry name" value="SGNH_hydro_sf"/>
</dbReference>
<dbReference type="SUPFAM" id="SSF52266">
    <property type="entry name" value="SGNH hydrolase"/>
    <property type="match status" value="1"/>
</dbReference>
<dbReference type="AlphaFoldDB" id="A0A4R3Z5T9"/>
<dbReference type="RefSeq" id="WP_066448129.1">
    <property type="nucleotide sequence ID" value="NZ_JANKBF010000004.1"/>
</dbReference>
<proteinExistence type="predicted"/>
<organism evidence="1 2">
    <name type="scientific">Longibaculum muris</name>
    <dbReference type="NCBI Taxonomy" id="1796628"/>
    <lineage>
        <taxon>Bacteria</taxon>
        <taxon>Bacillati</taxon>
        <taxon>Bacillota</taxon>
        <taxon>Erysipelotrichia</taxon>
        <taxon>Erysipelotrichales</taxon>
        <taxon>Coprobacillaceae</taxon>
        <taxon>Longibaculum</taxon>
    </lineage>
</organism>
<comment type="caution">
    <text evidence="1">The sequence shown here is derived from an EMBL/GenBank/DDBJ whole genome shotgun (WGS) entry which is preliminary data.</text>
</comment>
<accession>A0A4R3Z5T9</accession>
<gene>
    <name evidence="1" type="ORF">EDD60_10624</name>
</gene>
<sequence>MKKVIILMLSLCLILTSFFLLQKLLIPKYISDVPEGSLIEEYYNEKVFDHDVVFIGDCEVYENISPVQLWKDYGISSYIRGSAQQLIWQSYYLMEDTLRYEKPDVFVFNVLSMKYGEPQNEAYNRLNLDGMKWSKSKWNAIEASMTDEESMIDYLFPLLRYHQRWSELTSEDFQYMFAKKPLVSHNGFIMRADELPVKTIPKDQPLSDYQFSKTCYEYLDRMVKLCKENGIKLVLMKAPSLYPSWYDEWDKQMVDYAKKNDLLYVNFLDSIEEIGLDFNHDTYDRGLHLNLSGAEKLSHYFGKILQDNFNLKNRQNDESIRQIWQEKVSDYNKMKDDQYAQIKKYGYLKGYGAKTQGGKEE</sequence>
<dbReference type="Gene3D" id="3.40.50.1110">
    <property type="entry name" value="SGNH hydrolase"/>
    <property type="match status" value="1"/>
</dbReference>
<protein>
    <submittedName>
        <fullName evidence="1">Uncharacterized protein</fullName>
    </submittedName>
</protein>
<dbReference type="Proteomes" id="UP000295515">
    <property type="component" value="Unassembled WGS sequence"/>
</dbReference>
<reference evidence="1 2" key="1">
    <citation type="submission" date="2019-03" db="EMBL/GenBank/DDBJ databases">
        <title>Genomic Encyclopedia of Type Strains, Phase IV (KMG-IV): sequencing the most valuable type-strain genomes for metagenomic binning, comparative biology and taxonomic classification.</title>
        <authorList>
            <person name="Goeker M."/>
        </authorList>
    </citation>
    <scope>NUCLEOTIDE SEQUENCE [LARGE SCALE GENOMIC DNA]</scope>
    <source>
        <strain evidence="1 2">DSM 29487</strain>
    </source>
</reference>
<dbReference type="EMBL" id="SMCQ01000006">
    <property type="protein sequence ID" value="TCW00694.1"/>
    <property type="molecule type" value="Genomic_DNA"/>
</dbReference>
<keyword evidence="2" id="KW-1185">Reference proteome</keyword>
<evidence type="ECO:0000313" key="1">
    <source>
        <dbReference type="EMBL" id="TCW00694.1"/>
    </source>
</evidence>
<dbReference type="GeneID" id="98914989"/>
<name>A0A4R3Z5T9_9FIRM</name>
<evidence type="ECO:0000313" key="2">
    <source>
        <dbReference type="Proteomes" id="UP000295515"/>
    </source>
</evidence>